<accession>A0A0P4WDI8</accession>
<evidence type="ECO:0000256" key="1">
    <source>
        <dbReference type="ARBA" id="ARBA00016556"/>
    </source>
</evidence>
<sequence>MAALESQSHVFPARVPAEVKTLVKATHTMDKAVFRRLIKIALGYLQGGGTEQEAAITHLCGASQANTEEQVMSVCVQYSGVISLLRAVLRLNTTTTRQDVFVADLTALGLPGEFAVDVGRVVYGAARPDIDHQLVANSPSLPTLAHMSWRVDVTISTSWLSRVLEPVVVIRMKTSTGASHTFQVPLNKFHLLRFTVASLLHQMGMLQSAPICKK</sequence>
<dbReference type="EMBL" id="GDRN01047773">
    <property type="protein sequence ID" value="JAI66708.1"/>
    <property type="molecule type" value="Transcribed_RNA"/>
</dbReference>
<evidence type="ECO:0000313" key="4">
    <source>
        <dbReference type="EMBL" id="JAI66708.1"/>
    </source>
</evidence>
<protein>
    <recommendedName>
        <fullName evidence="1">COMM domain-containing protein 5</fullName>
    </recommendedName>
</protein>
<dbReference type="InterPro" id="IPR037357">
    <property type="entry name" value="COMMD5"/>
</dbReference>
<feature type="domain" description="COMM" evidence="3">
    <location>
        <begin position="143"/>
        <end position="207"/>
    </location>
</feature>
<dbReference type="PANTHER" id="PTHR15666">
    <property type="entry name" value="COMM DOMAIN CONTAINING PROTEIN 5"/>
    <property type="match status" value="1"/>
</dbReference>
<evidence type="ECO:0000256" key="2">
    <source>
        <dbReference type="ARBA" id="ARBA00093452"/>
    </source>
</evidence>
<comment type="similarity">
    <text evidence="2">Belongs to the COMM domain-containing protein 5 family.</text>
</comment>
<dbReference type="PANTHER" id="PTHR15666:SF1">
    <property type="entry name" value="COMM DOMAIN-CONTAINING PROTEIN 5"/>
    <property type="match status" value="1"/>
</dbReference>
<name>A0A0P4WDI8_SCYOL</name>
<proteinExistence type="inferred from homology"/>
<dbReference type="InterPro" id="IPR017920">
    <property type="entry name" value="COMM"/>
</dbReference>
<dbReference type="GO" id="GO:0005634">
    <property type="term" value="C:nucleus"/>
    <property type="evidence" value="ECO:0007669"/>
    <property type="project" value="TreeGrafter"/>
</dbReference>
<evidence type="ECO:0000259" key="3">
    <source>
        <dbReference type="PROSITE" id="PS51269"/>
    </source>
</evidence>
<dbReference type="Pfam" id="PF07258">
    <property type="entry name" value="COMM_domain"/>
    <property type="match status" value="1"/>
</dbReference>
<dbReference type="PROSITE" id="PS51269">
    <property type="entry name" value="COMM"/>
    <property type="match status" value="1"/>
</dbReference>
<dbReference type="AlphaFoldDB" id="A0A0P4WDI8"/>
<organism evidence="4">
    <name type="scientific">Scylla olivacea</name>
    <name type="common">Orange mud crab</name>
    <name type="synonym">Cancer olivacea</name>
    <dbReference type="NCBI Taxonomy" id="85551"/>
    <lineage>
        <taxon>Eukaryota</taxon>
        <taxon>Metazoa</taxon>
        <taxon>Ecdysozoa</taxon>
        <taxon>Arthropoda</taxon>
        <taxon>Crustacea</taxon>
        <taxon>Multicrustacea</taxon>
        <taxon>Malacostraca</taxon>
        <taxon>Eumalacostraca</taxon>
        <taxon>Eucarida</taxon>
        <taxon>Decapoda</taxon>
        <taxon>Pleocyemata</taxon>
        <taxon>Brachyura</taxon>
        <taxon>Eubrachyura</taxon>
        <taxon>Portunoidea</taxon>
        <taxon>Portunidae</taxon>
        <taxon>Portuninae</taxon>
        <taxon>Scylla</taxon>
    </lineage>
</organism>
<reference evidence="4" key="1">
    <citation type="submission" date="2015-09" db="EMBL/GenBank/DDBJ databases">
        <title>Scylla olivacea transcriptome.</title>
        <authorList>
            <person name="Ikhwanuddin M."/>
        </authorList>
    </citation>
    <scope>NUCLEOTIDE SEQUENCE</scope>
</reference>